<reference evidence="2" key="1">
    <citation type="submission" date="2021-01" db="EMBL/GenBank/DDBJ databases">
        <authorList>
            <person name="Corre E."/>
            <person name="Pelletier E."/>
            <person name="Niang G."/>
            <person name="Scheremetjew M."/>
            <person name="Finn R."/>
            <person name="Kale V."/>
            <person name="Holt S."/>
            <person name="Cochrane G."/>
            <person name="Meng A."/>
            <person name="Brown T."/>
            <person name="Cohen L."/>
        </authorList>
    </citation>
    <scope>NUCLEOTIDE SEQUENCE</scope>
    <source>
        <strain evidence="2">CCMP3328</strain>
    </source>
</reference>
<proteinExistence type="predicted"/>
<dbReference type="EMBL" id="HBEF01023219">
    <property type="protein sequence ID" value="CAD8342236.1"/>
    <property type="molecule type" value="Transcribed_RNA"/>
</dbReference>
<protein>
    <submittedName>
        <fullName evidence="2">Uncharacterized protein</fullName>
    </submittedName>
</protein>
<organism evidence="2">
    <name type="scientific">Craspedostauros australis</name>
    <dbReference type="NCBI Taxonomy" id="1486917"/>
    <lineage>
        <taxon>Eukaryota</taxon>
        <taxon>Sar</taxon>
        <taxon>Stramenopiles</taxon>
        <taxon>Ochrophyta</taxon>
        <taxon>Bacillariophyta</taxon>
        <taxon>Bacillariophyceae</taxon>
        <taxon>Bacillariophycidae</taxon>
        <taxon>Naviculales</taxon>
        <taxon>Naviculaceae</taxon>
        <taxon>Craspedostauros</taxon>
    </lineage>
</organism>
<name>A0A7S0F6X0_9STRA</name>
<sequence>MAPIPTTLPNFGAAPTTSLSRAISMPMPRANTGSTSPTPGFPSAPPTGFNRHKSIDMLRSGLNPEAQNMQSAAIKSLQQRKAKRGLAKRLGQGKTTNPTMLQGSVPPSTFMRLNNLDQPKGP</sequence>
<feature type="compositionally biased region" description="Polar residues" evidence="1">
    <location>
        <begin position="93"/>
        <end position="122"/>
    </location>
</feature>
<evidence type="ECO:0000313" key="2">
    <source>
        <dbReference type="EMBL" id="CAD8342236.1"/>
    </source>
</evidence>
<feature type="compositionally biased region" description="Basic residues" evidence="1">
    <location>
        <begin position="78"/>
        <end position="87"/>
    </location>
</feature>
<dbReference type="AlphaFoldDB" id="A0A7S0F6X0"/>
<feature type="region of interest" description="Disordered" evidence="1">
    <location>
        <begin position="1"/>
        <end position="54"/>
    </location>
</feature>
<feature type="region of interest" description="Disordered" evidence="1">
    <location>
        <begin position="73"/>
        <end position="122"/>
    </location>
</feature>
<gene>
    <name evidence="2" type="ORF">CAUS1442_LOCUS14371</name>
</gene>
<accession>A0A7S0F6X0</accession>
<evidence type="ECO:0000256" key="1">
    <source>
        <dbReference type="SAM" id="MobiDB-lite"/>
    </source>
</evidence>